<dbReference type="EMBL" id="JAHOPC010000009">
    <property type="protein sequence ID" value="MBU8867537.1"/>
    <property type="molecule type" value="Genomic_DNA"/>
</dbReference>
<evidence type="ECO:0000256" key="2">
    <source>
        <dbReference type="SAM" id="Phobius"/>
    </source>
</evidence>
<name>A0ABS6I747_9MICC</name>
<proteinExistence type="predicted"/>
<protein>
    <submittedName>
        <fullName evidence="3">Uncharacterized protein</fullName>
    </submittedName>
</protein>
<organism evidence="3 4">
    <name type="scientific">Paenarthrobacter aromaticivorans</name>
    <dbReference type="NCBI Taxonomy" id="2849150"/>
    <lineage>
        <taxon>Bacteria</taxon>
        <taxon>Bacillati</taxon>
        <taxon>Actinomycetota</taxon>
        <taxon>Actinomycetes</taxon>
        <taxon>Micrococcales</taxon>
        <taxon>Micrococcaceae</taxon>
        <taxon>Paenarthrobacter</taxon>
    </lineage>
</organism>
<dbReference type="Proteomes" id="UP000824166">
    <property type="component" value="Unassembled WGS sequence"/>
</dbReference>
<accession>A0ABS6I747</accession>
<keyword evidence="2" id="KW-0812">Transmembrane</keyword>
<gene>
    <name evidence="3" type="ORF">KSW38_14695</name>
</gene>
<sequence length="95" mass="10904">MTTFAAVIIVIALVALVLSVVFSASDSQWARLFMPVGFGLFAWLLVYWARQDWNARARRRKRGVPDPKTDTRPVQIDFRWPPPRKRKRMSGSSGQ</sequence>
<keyword evidence="4" id="KW-1185">Reference proteome</keyword>
<feature type="transmembrane region" description="Helical" evidence="2">
    <location>
        <begin position="33"/>
        <end position="50"/>
    </location>
</feature>
<evidence type="ECO:0000256" key="1">
    <source>
        <dbReference type="SAM" id="MobiDB-lite"/>
    </source>
</evidence>
<evidence type="ECO:0000313" key="4">
    <source>
        <dbReference type="Proteomes" id="UP000824166"/>
    </source>
</evidence>
<reference evidence="3 4" key="1">
    <citation type="submission" date="2021-06" db="EMBL/GenBank/DDBJ databases">
        <authorList>
            <person name="Jeong J.W."/>
        </authorList>
    </citation>
    <scope>NUCLEOTIDE SEQUENCE [LARGE SCALE GENOMIC DNA]</scope>
    <source>
        <strain evidence="3 4">MMS21-TAE1-1</strain>
    </source>
</reference>
<evidence type="ECO:0000313" key="3">
    <source>
        <dbReference type="EMBL" id="MBU8867537.1"/>
    </source>
</evidence>
<feature type="region of interest" description="Disordered" evidence="1">
    <location>
        <begin position="57"/>
        <end position="95"/>
    </location>
</feature>
<keyword evidence="2" id="KW-1133">Transmembrane helix</keyword>
<comment type="caution">
    <text evidence="3">The sequence shown here is derived from an EMBL/GenBank/DDBJ whole genome shotgun (WGS) entry which is preliminary data.</text>
</comment>
<keyword evidence="2" id="KW-0472">Membrane</keyword>
<dbReference type="RefSeq" id="WP_216925668.1">
    <property type="nucleotide sequence ID" value="NZ_JAHOPC010000009.1"/>
</dbReference>